<dbReference type="SMART" id="SM00892">
    <property type="entry name" value="Endonuclease_NS"/>
    <property type="match status" value="1"/>
</dbReference>
<evidence type="ECO:0000256" key="7">
    <source>
        <dbReference type="ARBA" id="ARBA00022842"/>
    </source>
</evidence>
<evidence type="ECO:0000313" key="14">
    <source>
        <dbReference type="Proteomes" id="UP001302349"/>
    </source>
</evidence>
<dbReference type="InterPro" id="IPR018524">
    <property type="entry name" value="DNA/RNA_endonuclease_AS"/>
</dbReference>
<gene>
    <name evidence="13" type="ORF">RT717_11915</name>
</gene>
<dbReference type="Pfam" id="PF01223">
    <property type="entry name" value="Endonuclease_NS"/>
    <property type="match status" value="1"/>
</dbReference>
<sequence>MAKKKVPAKNRSTRKSSKDSGSNSGLILAIVMILVIGLAWYLKNNDGLPDFLQTGRKQQQTEESPKKPSKPVEKKESAKRQSTQKPAKRESNEEKSSANKPAEEAGKPTDYNHYYYTTSFDFAWPAYSQDDLIVEHEGYTLAYDEDIEQPKWVAYRLTAENISKNVAQRKDNFRPDKDVRTESATLADYKGSGYDRGHLAPAADFSWSQSAMDGTFFLSNMSPQDPSFNRGIWKQLEEKVRGWGMRDKELFVVVGPIVEGGAKKIGKNKVAVPQKFYKIVLDISEPELKAIGFVMENKASTLGIMEYTVTIDSIEKITGLDFFPMIPDDLERKLESTINKNLWK</sequence>
<feature type="domain" description="ENPP1-3/EXOG-like endonuclease/phosphodiesterase" evidence="11">
    <location>
        <begin position="136"/>
        <end position="329"/>
    </location>
</feature>
<dbReference type="InterPro" id="IPR040255">
    <property type="entry name" value="Non-specific_endonuclease"/>
</dbReference>
<evidence type="ECO:0000256" key="5">
    <source>
        <dbReference type="ARBA" id="ARBA00022759"/>
    </source>
</evidence>
<evidence type="ECO:0000256" key="1">
    <source>
        <dbReference type="ARBA" id="ARBA00001946"/>
    </source>
</evidence>
<comment type="similarity">
    <text evidence="2 8">Belongs to the DNA/RNA non-specific endonuclease family.</text>
</comment>
<reference evidence="13 14" key="1">
    <citation type="journal article" date="2023" name="Microbiol. Resour. Announc.">
        <title>Complete Genome Sequence of Imperialibacter roseus strain P4T.</title>
        <authorList>
            <person name="Tizabi D.R."/>
            <person name="Bachvaroff T."/>
            <person name="Hill R.T."/>
        </authorList>
    </citation>
    <scope>NUCLEOTIDE SEQUENCE [LARGE SCALE GENOMIC DNA]</scope>
    <source>
        <strain evidence="13 14">P4T</strain>
    </source>
</reference>
<feature type="compositionally biased region" description="Basic and acidic residues" evidence="9">
    <location>
        <begin position="59"/>
        <end position="79"/>
    </location>
</feature>
<dbReference type="EMBL" id="CP136051">
    <property type="protein sequence ID" value="WOK09345.1"/>
    <property type="molecule type" value="Genomic_DNA"/>
</dbReference>
<keyword evidence="10" id="KW-1133">Transmembrane helix</keyword>
<keyword evidence="4 8" id="KW-0479">Metal-binding</keyword>
<evidence type="ECO:0000256" key="10">
    <source>
        <dbReference type="SAM" id="Phobius"/>
    </source>
</evidence>
<comment type="cofactor">
    <cofactor evidence="1 8">
        <name>Mg(2+)</name>
        <dbReference type="ChEBI" id="CHEBI:18420"/>
    </cofactor>
</comment>
<dbReference type="Proteomes" id="UP001302349">
    <property type="component" value="Chromosome"/>
</dbReference>
<evidence type="ECO:0000256" key="9">
    <source>
        <dbReference type="SAM" id="MobiDB-lite"/>
    </source>
</evidence>
<dbReference type="RefSeq" id="WP_317491965.1">
    <property type="nucleotide sequence ID" value="NZ_CP136051.1"/>
</dbReference>
<evidence type="ECO:0000256" key="2">
    <source>
        <dbReference type="ARBA" id="ARBA00010052"/>
    </source>
</evidence>
<evidence type="ECO:0000259" key="12">
    <source>
        <dbReference type="SMART" id="SM00892"/>
    </source>
</evidence>
<keyword evidence="3 8" id="KW-0540">Nuclease</keyword>
<keyword evidence="6 8" id="KW-0378">Hydrolase</keyword>
<dbReference type="SMART" id="SM00477">
    <property type="entry name" value="NUC"/>
    <property type="match status" value="1"/>
</dbReference>
<dbReference type="PROSITE" id="PS01070">
    <property type="entry name" value="NUCLEASE_NON_SPEC"/>
    <property type="match status" value="1"/>
</dbReference>
<dbReference type="PANTHER" id="PTHR13966:SF5">
    <property type="entry name" value="ENDONUCLEASE G, MITOCHONDRIAL"/>
    <property type="match status" value="1"/>
</dbReference>
<proteinExistence type="inferred from homology"/>
<evidence type="ECO:0000256" key="6">
    <source>
        <dbReference type="ARBA" id="ARBA00022801"/>
    </source>
</evidence>
<feature type="transmembrane region" description="Helical" evidence="10">
    <location>
        <begin position="21"/>
        <end position="42"/>
    </location>
</feature>
<feature type="compositionally biased region" description="Basic and acidic residues" evidence="9">
    <location>
        <begin position="87"/>
        <end position="107"/>
    </location>
</feature>
<dbReference type="InterPro" id="IPR044929">
    <property type="entry name" value="DNA/RNA_non-sp_Endonuclease_sf"/>
</dbReference>
<dbReference type="Gene3D" id="3.40.570.10">
    <property type="entry name" value="Extracellular Endonuclease, subunit A"/>
    <property type="match status" value="1"/>
</dbReference>
<dbReference type="EC" id="3.1.30.-" evidence="8"/>
<keyword evidence="10" id="KW-0472">Membrane</keyword>
<dbReference type="CDD" id="cd00091">
    <property type="entry name" value="NUC"/>
    <property type="match status" value="1"/>
</dbReference>
<keyword evidence="14" id="KW-1185">Reference proteome</keyword>
<keyword evidence="10" id="KW-0812">Transmembrane</keyword>
<protein>
    <recommendedName>
        <fullName evidence="8">Endonuclease</fullName>
        <ecNumber evidence="8">3.1.30.-</ecNumber>
    </recommendedName>
</protein>
<keyword evidence="7" id="KW-0460">Magnesium</keyword>
<feature type="region of interest" description="Disordered" evidence="9">
    <location>
        <begin position="54"/>
        <end position="108"/>
    </location>
</feature>
<evidence type="ECO:0000313" key="13">
    <source>
        <dbReference type="EMBL" id="WOK09345.1"/>
    </source>
</evidence>
<feature type="region of interest" description="Disordered" evidence="9">
    <location>
        <begin position="1"/>
        <end position="22"/>
    </location>
</feature>
<feature type="compositionally biased region" description="Basic residues" evidence="9">
    <location>
        <begin position="1"/>
        <end position="15"/>
    </location>
</feature>
<dbReference type="InterPro" id="IPR001604">
    <property type="entry name" value="Endo_G_ENPP1-like_dom"/>
</dbReference>
<dbReference type="SUPFAM" id="SSF54060">
    <property type="entry name" value="His-Me finger endonucleases"/>
    <property type="match status" value="1"/>
</dbReference>
<evidence type="ECO:0000256" key="4">
    <source>
        <dbReference type="ARBA" id="ARBA00022723"/>
    </source>
</evidence>
<accession>A0ABZ0IWA6</accession>
<evidence type="ECO:0000256" key="3">
    <source>
        <dbReference type="ARBA" id="ARBA00022722"/>
    </source>
</evidence>
<organism evidence="13 14">
    <name type="scientific">Imperialibacter roseus</name>
    <dbReference type="NCBI Taxonomy" id="1324217"/>
    <lineage>
        <taxon>Bacteria</taxon>
        <taxon>Pseudomonadati</taxon>
        <taxon>Bacteroidota</taxon>
        <taxon>Cytophagia</taxon>
        <taxon>Cytophagales</taxon>
        <taxon>Flammeovirgaceae</taxon>
        <taxon>Imperialibacter</taxon>
    </lineage>
</organism>
<evidence type="ECO:0000256" key="8">
    <source>
        <dbReference type="RuleBase" id="RU366055"/>
    </source>
</evidence>
<name>A0ABZ0IWA6_9BACT</name>
<feature type="domain" description="DNA/RNA non-specific endonuclease/pyrophosphatase/phosphodiesterase" evidence="12">
    <location>
        <begin position="135"/>
        <end position="329"/>
    </location>
</feature>
<evidence type="ECO:0000259" key="11">
    <source>
        <dbReference type="SMART" id="SM00477"/>
    </source>
</evidence>
<dbReference type="PANTHER" id="PTHR13966">
    <property type="entry name" value="ENDONUCLEASE RELATED"/>
    <property type="match status" value="1"/>
</dbReference>
<dbReference type="InterPro" id="IPR020821">
    <property type="entry name" value="ENPP1-3/EXOG-like_nuc-like"/>
</dbReference>
<dbReference type="GO" id="GO:0004519">
    <property type="term" value="F:endonuclease activity"/>
    <property type="evidence" value="ECO:0007669"/>
    <property type="project" value="UniProtKB-KW"/>
</dbReference>
<keyword evidence="5 8" id="KW-0255">Endonuclease</keyword>
<dbReference type="InterPro" id="IPR044925">
    <property type="entry name" value="His-Me_finger_sf"/>
</dbReference>